<keyword evidence="5" id="KW-1185">Reference proteome</keyword>
<dbReference type="InterPro" id="IPR041538">
    <property type="entry name" value="RavA-like_AAA_lid"/>
</dbReference>
<dbReference type="Proteomes" id="UP000004829">
    <property type="component" value="Unassembled WGS sequence"/>
</dbReference>
<gene>
    <name evidence="4" type="ORF">B437_01880</name>
</gene>
<dbReference type="Gene3D" id="3.40.50.300">
    <property type="entry name" value="P-loop containing nucleotide triphosphate hydrolases"/>
    <property type="match status" value="1"/>
</dbReference>
<keyword evidence="1" id="KW-0175">Coiled coil</keyword>
<evidence type="ECO:0000259" key="2">
    <source>
        <dbReference type="Pfam" id="PF17868"/>
    </source>
</evidence>
<dbReference type="CDD" id="cd00009">
    <property type="entry name" value="AAA"/>
    <property type="match status" value="1"/>
</dbReference>
<dbReference type="InterPro" id="IPR001270">
    <property type="entry name" value="ClpA/B"/>
</dbReference>
<dbReference type="PANTHER" id="PTHR32204:SF0">
    <property type="entry name" value="ATPASE RAVA"/>
    <property type="match status" value="1"/>
</dbReference>
<dbReference type="PANTHER" id="PTHR32204">
    <property type="entry name" value="ATPASE RAVA"/>
    <property type="match status" value="1"/>
</dbReference>
<accession>A0ABN0H3E2</accession>
<dbReference type="Pfam" id="PF17868">
    <property type="entry name" value="AAA_lid_8"/>
    <property type="match status" value="1"/>
</dbReference>
<dbReference type="PRINTS" id="PR00300">
    <property type="entry name" value="CLPPROTEASEA"/>
</dbReference>
<evidence type="ECO:0000256" key="1">
    <source>
        <dbReference type="SAM" id="Coils"/>
    </source>
</evidence>
<protein>
    <submittedName>
        <fullName evidence="4">ATPase</fullName>
    </submittedName>
</protein>
<comment type="caution">
    <text evidence="4">The sequence shown here is derived from an EMBL/GenBank/DDBJ whole genome shotgun (WGS) entry which is preliminary data.</text>
</comment>
<feature type="coiled-coil region" evidence="1">
    <location>
        <begin position="443"/>
        <end position="477"/>
    </location>
</feature>
<proteinExistence type="predicted"/>
<dbReference type="InterPro" id="IPR045427">
    <property type="entry name" value="MoxR"/>
</dbReference>
<dbReference type="InterPro" id="IPR027417">
    <property type="entry name" value="P-loop_NTPase"/>
</dbReference>
<evidence type="ECO:0000313" key="5">
    <source>
        <dbReference type="Proteomes" id="UP000004829"/>
    </source>
</evidence>
<dbReference type="SUPFAM" id="SSF52540">
    <property type="entry name" value="P-loop containing nucleoside triphosphate hydrolases"/>
    <property type="match status" value="1"/>
</dbReference>
<dbReference type="Pfam" id="PF20030">
    <property type="entry name" value="bpMoxR"/>
    <property type="match status" value="1"/>
</dbReference>
<reference evidence="5" key="1">
    <citation type="journal article" date="2012" name="J. Bacteriol.">
        <title>Draft Genome Sequence of Fusobacterium nucleatum ChDC F128, Isolated from a Periodontitis Lesion.</title>
        <authorList>
            <person name="Park S.N."/>
            <person name="Kong S.W."/>
            <person name="Kim H.S."/>
            <person name="Park M.S."/>
            <person name="Lee J.W."/>
            <person name="Cho E."/>
            <person name="Lim Y.K."/>
            <person name="Choi M.H."/>
            <person name="Chang Y.H."/>
            <person name="Shin J.H."/>
            <person name="Park H.S."/>
            <person name="Choi S.H."/>
            <person name="Kook J.K."/>
        </authorList>
    </citation>
    <scope>NUCLEOTIDE SEQUENCE [LARGE SCALE GENOMIC DNA]</scope>
    <source>
        <strain evidence="5">ChDC F128</strain>
    </source>
</reference>
<evidence type="ECO:0000259" key="3">
    <source>
        <dbReference type="Pfam" id="PF20030"/>
    </source>
</evidence>
<dbReference type="EMBL" id="ALVD01000001">
    <property type="protein sequence ID" value="EJU08836.1"/>
    <property type="molecule type" value="Genomic_DNA"/>
</dbReference>
<dbReference type="InterPro" id="IPR050513">
    <property type="entry name" value="RavA_ATPases"/>
</dbReference>
<dbReference type="RefSeq" id="WP_005915595.1">
    <property type="nucleotide sequence ID" value="NZ_ALVD01000001.1"/>
</dbReference>
<feature type="domain" description="MoxR" evidence="3">
    <location>
        <begin position="14"/>
        <end position="217"/>
    </location>
</feature>
<evidence type="ECO:0000313" key="4">
    <source>
        <dbReference type="EMBL" id="EJU08836.1"/>
    </source>
</evidence>
<sequence>MEENQKVTISKKERIKNLISSLAENLQEREDIISIALLGSLIEESIFFYGPPGTGKSLIARRISTAFHNQKYFEYLMQKFSTPDEIFGQVSISELKKDNYKRLTEGFLPTATFAFLDEIWKSSPAILNTLLTILNERLFKNGKIVENCPLKVIISASNEVPPKNQGLEALYDRFLLRVPVFPIKDKNNFEILLESNNVKTKTNIKNEYKISLNEVEKWKNEINNIKLSKETFNIIHILRTLLFEKAEELDIYVSDRRWKKVAFLLKASAFFCERKETNLSDLLLLKYCLWSTTENREKINTLIEDTIKENSYVFETNLAMFDRKKEKIEKEVTNELYYTEDIYNTIIKNGDEYFKVLSSDYYNDEVEFFIDKKYIKTDKEFHPVDENGNELKNFICNFKGTGSCDIKTKNYNYRDRFADRDPFSPNILYYKGDKKGNVNKRLINSLNESAVKLIEDIENMLKEIDSYKDKLKDEIDNPFVPKEDLLILLNSIDKLIENLKVRKLDCEKIKDLAK</sequence>
<feature type="domain" description="ATPase RavA-like AAA lid" evidence="2">
    <location>
        <begin position="231"/>
        <end position="303"/>
    </location>
</feature>
<organism evidence="4 5">
    <name type="scientific">Fusobacterium hwasookii ChDC F128</name>
    <dbReference type="NCBI Taxonomy" id="1216362"/>
    <lineage>
        <taxon>Bacteria</taxon>
        <taxon>Fusobacteriati</taxon>
        <taxon>Fusobacteriota</taxon>
        <taxon>Fusobacteriia</taxon>
        <taxon>Fusobacteriales</taxon>
        <taxon>Fusobacteriaceae</taxon>
        <taxon>Fusobacterium</taxon>
    </lineage>
</organism>
<name>A0ABN0H3E2_9FUSO</name>